<dbReference type="Proteomes" id="UP000636709">
    <property type="component" value="Unassembled WGS sequence"/>
</dbReference>
<keyword evidence="4" id="KW-0119">Carbohydrate metabolism</keyword>
<feature type="domain" description="GH10" evidence="6">
    <location>
        <begin position="232"/>
        <end position="530"/>
    </location>
</feature>
<evidence type="ECO:0000313" key="7">
    <source>
        <dbReference type="EMBL" id="KAF8662819.1"/>
    </source>
</evidence>
<evidence type="ECO:0000256" key="5">
    <source>
        <dbReference type="ARBA" id="ARBA00023326"/>
    </source>
</evidence>
<dbReference type="SUPFAM" id="SSF51445">
    <property type="entry name" value="(Trans)glycosidases"/>
    <property type="match status" value="1"/>
</dbReference>
<dbReference type="EMBL" id="JACEFO010002379">
    <property type="protein sequence ID" value="KAF8662819.1"/>
    <property type="molecule type" value="Genomic_DNA"/>
</dbReference>
<dbReference type="InterPro" id="IPR008979">
    <property type="entry name" value="Galactose-bd-like_sf"/>
</dbReference>
<name>A0A835AHX5_9POAL</name>
<keyword evidence="5" id="KW-0624">Polysaccharide degradation</keyword>
<dbReference type="OrthoDB" id="3055998at2759"/>
<keyword evidence="2" id="KW-0677">Repeat</keyword>
<reference evidence="7" key="1">
    <citation type="submission" date="2020-07" db="EMBL/GenBank/DDBJ databases">
        <title>Genome sequence and genetic diversity analysis of an under-domesticated orphan crop, white fonio (Digitaria exilis).</title>
        <authorList>
            <person name="Bennetzen J.L."/>
            <person name="Chen S."/>
            <person name="Ma X."/>
            <person name="Wang X."/>
            <person name="Yssel A.E.J."/>
            <person name="Chaluvadi S.R."/>
            <person name="Johnson M."/>
            <person name="Gangashetty P."/>
            <person name="Hamidou F."/>
            <person name="Sanogo M.D."/>
            <person name="Zwaenepoel A."/>
            <person name="Wallace J."/>
            <person name="Van De Peer Y."/>
            <person name="Van Deynze A."/>
        </authorList>
    </citation>
    <scope>NUCLEOTIDE SEQUENCE</scope>
    <source>
        <tissue evidence="7">Leaves</tissue>
    </source>
</reference>
<evidence type="ECO:0000256" key="2">
    <source>
        <dbReference type="ARBA" id="ARBA00022737"/>
    </source>
</evidence>
<gene>
    <name evidence="7" type="ORF">HU200_055397</name>
</gene>
<evidence type="ECO:0000256" key="4">
    <source>
        <dbReference type="ARBA" id="ARBA00023277"/>
    </source>
</evidence>
<dbReference type="PRINTS" id="PR00134">
    <property type="entry name" value="GLHYDRLASE10"/>
</dbReference>
<evidence type="ECO:0000313" key="8">
    <source>
        <dbReference type="Proteomes" id="UP000636709"/>
    </source>
</evidence>
<dbReference type="PANTHER" id="PTHR31490">
    <property type="entry name" value="GLYCOSYL HYDROLASE"/>
    <property type="match status" value="1"/>
</dbReference>
<accession>A0A835AHX5</accession>
<dbReference type="PANTHER" id="PTHR31490:SF14">
    <property type="entry name" value="OS01G0134900 PROTEIN"/>
    <property type="match status" value="1"/>
</dbReference>
<evidence type="ECO:0000259" key="6">
    <source>
        <dbReference type="PROSITE" id="PS51760"/>
    </source>
</evidence>
<dbReference type="GO" id="GO:0000272">
    <property type="term" value="P:polysaccharide catabolic process"/>
    <property type="evidence" value="ECO:0007669"/>
    <property type="project" value="UniProtKB-KW"/>
</dbReference>
<keyword evidence="8" id="KW-1185">Reference proteome</keyword>
<evidence type="ECO:0000256" key="1">
    <source>
        <dbReference type="ARBA" id="ARBA00007495"/>
    </source>
</evidence>
<comment type="similarity">
    <text evidence="1">Belongs to the glycosyl hydrolase 10 (cellulase F) family.</text>
</comment>
<dbReference type="Pfam" id="PF02018">
    <property type="entry name" value="CBM_4_9"/>
    <property type="match status" value="1"/>
</dbReference>
<dbReference type="InterPro" id="IPR044846">
    <property type="entry name" value="GH10"/>
</dbReference>
<dbReference type="InterPro" id="IPR001000">
    <property type="entry name" value="GH10_dom"/>
</dbReference>
<evidence type="ECO:0000256" key="3">
    <source>
        <dbReference type="ARBA" id="ARBA00022801"/>
    </source>
</evidence>
<dbReference type="SUPFAM" id="SSF49785">
    <property type="entry name" value="Galactose-binding domain-like"/>
    <property type="match status" value="1"/>
</dbReference>
<keyword evidence="3" id="KW-0378">Hydrolase</keyword>
<organism evidence="7 8">
    <name type="scientific">Digitaria exilis</name>
    <dbReference type="NCBI Taxonomy" id="1010633"/>
    <lineage>
        <taxon>Eukaryota</taxon>
        <taxon>Viridiplantae</taxon>
        <taxon>Streptophyta</taxon>
        <taxon>Embryophyta</taxon>
        <taxon>Tracheophyta</taxon>
        <taxon>Spermatophyta</taxon>
        <taxon>Magnoliopsida</taxon>
        <taxon>Liliopsida</taxon>
        <taxon>Poales</taxon>
        <taxon>Poaceae</taxon>
        <taxon>PACMAD clade</taxon>
        <taxon>Panicoideae</taxon>
        <taxon>Panicodae</taxon>
        <taxon>Paniceae</taxon>
        <taxon>Anthephorinae</taxon>
        <taxon>Digitaria</taxon>
    </lineage>
</organism>
<dbReference type="SMART" id="SM00633">
    <property type="entry name" value="Glyco_10"/>
    <property type="match status" value="1"/>
</dbReference>
<dbReference type="AlphaFoldDB" id="A0A835AHX5"/>
<dbReference type="InterPro" id="IPR017853">
    <property type="entry name" value="GH"/>
</dbReference>
<dbReference type="PROSITE" id="PS51760">
    <property type="entry name" value="GH10_2"/>
    <property type="match status" value="1"/>
</dbReference>
<dbReference type="Gene3D" id="2.60.120.260">
    <property type="entry name" value="Galactose-binding domain-like"/>
    <property type="match status" value="1"/>
</dbReference>
<proteinExistence type="inferred from homology"/>
<comment type="caution">
    <text evidence="7">The sequence shown here is derived from an EMBL/GenBank/DDBJ whole genome shotgun (WGS) entry which is preliminary data.</text>
</comment>
<protein>
    <recommendedName>
        <fullName evidence="6">GH10 domain-containing protein</fullName>
    </recommendedName>
</protein>
<dbReference type="InterPro" id="IPR003305">
    <property type="entry name" value="CenC_carb-bd"/>
</dbReference>
<sequence>MKTLLPIDQEVLFNVNLIENSSLEDGLSGWSPVGSCTALSVHEEEPAKVPTETINDVEEGYRPSGRYILASGRADEADGLRRPINGGALKPRVTYRVAGWISLGGAAATGEGGHPVRVNLRLDDECVVEGGAVCAVAGKWTEIKGAFRLKKSPSCDAAVYVQGAPAGVDVKVMDLQVFATDRKARFRKLRKKTDKVGDLALIEVTYSRRERRTLSVVRKRDVVLNFGSGASAISGASIRVMQMDSSFPFGACINPGVIQNPAFVDFFTKHFDWAVFENELKWYHTEAQQGQLNYADSDALLDFCDKYGKPVRGHCIFWAVENTVQQWVKNLSNDQLTSAVQERLQSLLTRYAGRFPHYDVNNEMLHGSYYRDRLGDDIDAFMFREAARLDPGATLFVNDYNVEGGNDPNATPEKYIEQIAALQQKGAAVGGIGLQGHVTNPVGEVICDALDKLSAATDLPVWLTELDVCESDVDLRADDLEVVLREAYAHPAVEGVVFWGFMQGHMWRQDACLVNSDGTVNDAGERQTLSIDRFSGDAKSFVDLRREWTSHARGHIDSAGHFKFRGYHGTYVVQLATATGKVHKTFSVEKGDTPLVLDMDL</sequence>
<dbReference type="Pfam" id="PF00331">
    <property type="entry name" value="Glyco_hydro_10"/>
    <property type="match status" value="1"/>
</dbReference>
<dbReference type="GO" id="GO:0031176">
    <property type="term" value="F:endo-1,4-beta-xylanase activity"/>
    <property type="evidence" value="ECO:0007669"/>
    <property type="project" value="UniProtKB-ARBA"/>
</dbReference>
<dbReference type="Gene3D" id="3.20.20.80">
    <property type="entry name" value="Glycosidases"/>
    <property type="match status" value="1"/>
</dbReference>